<gene>
    <name evidence="1" type="ORF">ASU35_18030</name>
</gene>
<protein>
    <submittedName>
        <fullName evidence="1">Uncharacterized protein</fullName>
    </submittedName>
</protein>
<evidence type="ECO:0000313" key="1">
    <source>
        <dbReference type="EMBL" id="KSV59693.1"/>
    </source>
</evidence>
<dbReference type="Proteomes" id="UP000054874">
    <property type="component" value="Unassembled WGS sequence"/>
</dbReference>
<comment type="caution">
    <text evidence="1">The sequence shown here is derived from an EMBL/GenBank/DDBJ whole genome shotgun (WGS) entry which is preliminary data.</text>
</comment>
<accession>A0A0V8QGF5</accession>
<reference evidence="1 2" key="1">
    <citation type="submission" date="2015-11" db="EMBL/GenBank/DDBJ databases">
        <title>Butyribacter intestini gen. nov., sp. nov., a butyric acid-producing bacterium of the family Lachnospiraceae isolated from the human faeces.</title>
        <authorList>
            <person name="Zou Y."/>
            <person name="Xue W."/>
            <person name="Luo G."/>
            <person name="Lv M."/>
        </authorList>
    </citation>
    <scope>NUCLEOTIDE SEQUENCE [LARGE SCALE GENOMIC DNA]</scope>
    <source>
        <strain evidence="1 2">ACET-33324</strain>
    </source>
</reference>
<name>A0A0V8QGF5_9FIRM</name>
<dbReference type="OrthoDB" id="9807423at2"/>
<dbReference type="EMBL" id="LNAM01000104">
    <property type="protein sequence ID" value="KSV59693.1"/>
    <property type="molecule type" value="Genomic_DNA"/>
</dbReference>
<evidence type="ECO:0000313" key="2">
    <source>
        <dbReference type="Proteomes" id="UP000054874"/>
    </source>
</evidence>
<organism evidence="1 2">
    <name type="scientific">Acetivibrio ethanolgignens</name>
    <dbReference type="NCBI Taxonomy" id="290052"/>
    <lineage>
        <taxon>Bacteria</taxon>
        <taxon>Bacillati</taxon>
        <taxon>Bacillota</taxon>
        <taxon>Clostridia</taxon>
        <taxon>Eubacteriales</taxon>
        <taxon>Oscillospiraceae</taxon>
        <taxon>Acetivibrio</taxon>
    </lineage>
</organism>
<dbReference type="RefSeq" id="WP_058352080.1">
    <property type="nucleotide sequence ID" value="NZ_CABMMD010000104.1"/>
</dbReference>
<dbReference type="AlphaFoldDB" id="A0A0V8QGF5"/>
<keyword evidence="2" id="KW-1185">Reference proteome</keyword>
<sequence>MKIDFKSMEVKKSTEYFKLTDDELLENWNEYGYTREECKLFDDGLNVTFFDDMEELETEAEQFSNWIESQRYEVKAIVKTVNGRIAVVLI</sequence>
<proteinExistence type="predicted"/>